<comment type="caution">
    <text evidence="1">The sequence shown here is derived from an EMBL/GenBank/DDBJ whole genome shotgun (WGS) entry which is preliminary data.</text>
</comment>
<reference evidence="1" key="1">
    <citation type="submission" date="2018-12" db="EMBL/GenBank/DDBJ databases">
        <authorList>
            <person name="Will S."/>
            <person name="Neumann-Schaal M."/>
            <person name="Henke P."/>
        </authorList>
    </citation>
    <scope>NUCLEOTIDE SEQUENCE</scope>
    <source>
        <strain evidence="1">PCC 7102</strain>
    </source>
</reference>
<proteinExistence type="predicted"/>
<name>A0A433VRM9_9CYAN</name>
<dbReference type="Proteomes" id="UP000271624">
    <property type="component" value="Unassembled WGS sequence"/>
</dbReference>
<organism evidence="1 2">
    <name type="scientific">Dulcicalothrix desertica PCC 7102</name>
    <dbReference type="NCBI Taxonomy" id="232991"/>
    <lineage>
        <taxon>Bacteria</taxon>
        <taxon>Bacillati</taxon>
        <taxon>Cyanobacteriota</taxon>
        <taxon>Cyanophyceae</taxon>
        <taxon>Nostocales</taxon>
        <taxon>Calotrichaceae</taxon>
        <taxon>Dulcicalothrix</taxon>
    </lineage>
</organism>
<dbReference type="NCBIfam" id="TIGR01847">
    <property type="entry name" value="bacteriocin_sig"/>
    <property type="match status" value="1"/>
</dbReference>
<accession>A0A433VRM9</accession>
<dbReference type="OrthoDB" id="522506at2"/>
<evidence type="ECO:0000313" key="1">
    <source>
        <dbReference type="EMBL" id="RUT08778.1"/>
    </source>
</evidence>
<reference evidence="1" key="2">
    <citation type="journal article" date="2019" name="Genome Biol. Evol.">
        <title>Day and night: Metabolic profiles and evolutionary relationships of six axenic non-marine cyanobacteria.</title>
        <authorList>
            <person name="Will S.E."/>
            <person name="Henke P."/>
            <person name="Boedeker C."/>
            <person name="Huang S."/>
            <person name="Brinkmann H."/>
            <person name="Rohde M."/>
            <person name="Jarek M."/>
            <person name="Friedl T."/>
            <person name="Seufert S."/>
            <person name="Schumacher M."/>
            <person name="Overmann J."/>
            <person name="Neumann-Schaal M."/>
            <person name="Petersen J."/>
        </authorList>
    </citation>
    <scope>NUCLEOTIDE SEQUENCE [LARGE SCALE GENOMIC DNA]</scope>
    <source>
        <strain evidence="1">PCC 7102</strain>
    </source>
</reference>
<evidence type="ECO:0000313" key="2">
    <source>
        <dbReference type="Proteomes" id="UP000271624"/>
    </source>
</evidence>
<evidence type="ECO:0008006" key="3">
    <source>
        <dbReference type="Google" id="ProtNLM"/>
    </source>
</evidence>
<dbReference type="InterPro" id="IPR010133">
    <property type="entry name" value="Bacteriocin_signal_seq"/>
</dbReference>
<dbReference type="AlphaFoldDB" id="A0A433VRM9"/>
<dbReference type="EMBL" id="RSCL01000002">
    <property type="protein sequence ID" value="RUT08778.1"/>
    <property type="molecule type" value="Genomic_DNA"/>
</dbReference>
<dbReference type="RefSeq" id="WP_158632762.1">
    <property type="nucleotide sequence ID" value="NZ_RSCL01000002.1"/>
</dbReference>
<keyword evidence="2" id="KW-1185">Reference proteome</keyword>
<gene>
    <name evidence="1" type="ORF">DSM106972_008310</name>
</gene>
<sequence>MSNEQLMQNELEKVISSVDKVTTDELSNEELNNISGGFMRSRCAQTSAKVGPARRICGQRSRRFQGNDLD</sequence>
<protein>
    <recommendedName>
        <fullName evidence="3">Bacteriocin</fullName>
    </recommendedName>
</protein>